<evidence type="ECO:0000313" key="2">
    <source>
        <dbReference type="EMBL" id="KAK7529370.1"/>
    </source>
</evidence>
<feature type="region of interest" description="Disordered" evidence="1">
    <location>
        <begin position="216"/>
        <end position="252"/>
    </location>
</feature>
<proteinExistence type="predicted"/>
<feature type="region of interest" description="Disordered" evidence="1">
    <location>
        <begin position="278"/>
        <end position="334"/>
    </location>
</feature>
<evidence type="ECO:0000313" key="3">
    <source>
        <dbReference type="Proteomes" id="UP001365128"/>
    </source>
</evidence>
<sequence length="493" mass="54986">MPAKELVHENVFIEWRDLHTSTKSTLGSLCLASKKETTVKLRAETDESGVEVCLYLEATIRLLCAKGPRRKQIFLGIPLRAVKSMHVEKLSLGDLEEAAVARAINEAGLSNSGSVVRTTFHLDNREGLEAFMAMDTIKPFNSTASDLLDGLRSLSIAQEFSVFASWSSYAQVSLEQLNQGLSAFVQRAHDFWCSESSRRARSLDWERVQWNALPRPVRARPLSPPPAYPLEVEKAPPSKTRPHVTSIQVPESDSRDCYAEAAVSKNPVYIQVEKSPSLQCGKSPSVRDPGSVIPDSPVAPFRPAAQTSPPSSPRHRNNRKRPRQSSPPSYEFAPILNRPEEFNTWMLTLRTHNIRPHSHRRMQPHLGALGQHIRNRDYDAADVERARCTALGCFDPSDDATNDELERATDMLGQMTSLSLWINKLKPYGDVKMFTVLSMIGQAARNKVASNVHDDDDDDSNVPNHFDVLMGLCEADALILFGRAQERHKCAVC</sequence>
<evidence type="ECO:0000256" key="1">
    <source>
        <dbReference type="SAM" id="MobiDB-lite"/>
    </source>
</evidence>
<accession>A0ABR1L3W2</accession>
<protein>
    <submittedName>
        <fullName evidence="2">Uncharacterized protein</fullName>
    </submittedName>
</protein>
<keyword evidence="3" id="KW-1185">Reference proteome</keyword>
<dbReference type="EMBL" id="JBBPDW010000074">
    <property type="protein sequence ID" value="KAK7529370.1"/>
    <property type="molecule type" value="Genomic_DNA"/>
</dbReference>
<name>A0ABR1L3W2_9PEZI</name>
<organism evidence="2 3">
    <name type="scientific">Phyllosticta citricarpa</name>
    <dbReference type="NCBI Taxonomy" id="55181"/>
    <lineage>
        <taxon>Eukaryota</taxon>
        <taxon>Fungi</taxon>
        <taxon>Dikarya</taxon>
        <taxon>Ascomycota</taxon>
        <taxon>Pezizomycotina</taxon>
        <taxon>Dothideomycetes</taxon>
        <taxon>Dothideomycetes incertae sedis</taxon>
        <taxon>Botryosphaeriales</taxon>
        <taxon>Phyllostictaceae</taxon>
        <taxon>Phyllosticta</taxon>
    </lineage>
</organism>
<comment type="caution">
    <text evidence="2">The sequence shown here is derived from an EMBL/GenBank/DDBJ whole genome shotgun (WGS) entry which is preliminary data.</text>
</comment>
<gene>
    <name evidence="2" type="ORF">IWX46DRAFT_645593</name>
</gene>
<feature type="compositionally biased region" description="Basic residues" evidence="1">
    <location>
        <begin position="313"/>
        <end position="323"/>
    </location>
</feature>
<dbReference type="Proteomes" id="UP001365128">
    <property type="component" value="Unassembled WGS sequence"/>
</dbReference>
<reference evidence="2 3" key="1">
    <citation type="submission" date="2024-04" db="EMBL/GenBank/DDBJ databases">
        <title>Phyllosticta paracitricarpa is synonymous to the EU quarantine fungus P. citricarpa based on phylogenomic analyses.</title>
        <authorList>
            <consortium name="Lawrence Berkeley National Laboratory"/>
            <person name="Van Ingen-Buijs V.A."/>
            <person name="Van Westerhoven A.C."/>
            <person name="Haridas S."/>
            <person name="Skiadas P."/>
            <person name="Martin F."/>
            <person name="Groenewald J.Z."/>
            <person name="Crous P.W."/>
            <person name="Seidl M.F."/>
        </authorList>
    </citation>
    <scope>NUCLEOTIDE SEQUENCE [LARGE SCALE GENOMIC DNA]</scope>
    <source>
        <strain evidence="2 3">CBS 122670</strain>
    </source>
</reference>